<protein>
    <submittedName>
        <fullName evidence="1">Uncharacterized protein</fullName>
    </submittedName>
</protein>
<accession>A0A3N4LMM0</accession>
<reference evidence="1 2" key="1">
    <citation type="journal article" date="2018" name="Nat. Ecol. Evol.">
        <title>Pezizomycetes genomes reveal the molecular basis of ectomycorrhizal truffle lifestyle.</title>
        <authorList>
            <person name="Murat C."/>
            <person name="Payen T."/>
            <person name="Noel B."/>
            <person name="Kuo A."/>
            <person name="Morin E."/>
            <person name="Chen J."/>
            <person name="Kohler A."/>
            <person name="Krizsan K."/>
            <person name="Balestrini R."/>
            <person name="Da Silva C."/>
            <person name="Montanini B."/>
            <person name="Hainaut M."/>
            <person name="Levati E."/>
            <person name="Barry K.W."/>
            <person name="Belfiori B."/>
            <person name="Cichocki N."/>
            <person name="Clum A."/>
            <person name="Dockter R.B."/>
            <person name="Fauchery L."/>
            <person name="Guy J."/>
            <person name="Iotti M."/>
            <person name="Le Tacon F."/>
            <person name="Lindquist E.A."/>
            <person name="Lipzen A."/>
            <person name="Malagnac F."/>
            <person name="Mello A."/>
            <person name="Molinier V."/>
            <person name="Miyauchi S."/>
            <person name="Poulain J."/>
            <person name="Riccioni C."/>
            <person name="Rubini A."/>
            <person name="Sitrit Y."/>
            <person name="Splivallo R."/>
            <person name="Traeger S."/>
            <person name="Wang M."/>
            <person name="Zifcakova L."/>
            <person name="Wipf D."/>
            <person name="Zambonelli A."/>
            <person name="Paolocci F."/>
            <person name="Nowrousian M."/>
            <person name="Ottonello S."/>
            <person name="Baldrian P."/>
            <person name="Spatafora J.W."/>
            <person name="Henrissat B."/>
            <person name="Nagy L.G."/>
            <person name="Aury J.M."/>
            <person name="Wincker P."/>
            <person name="Grigoriev I.V."/>
            <person name="Bonfante P."/>
            <person name="Martin F.M."/>
        </authorList>
    </citation>
    <scope>NUCLEOTIDE SEQUENCE [LARGE SCALE GENOMIC DNA]</scope>
    <source>
        <strain evidence="1 2">ATCC MYA-4762</strain>
    </source>
</reference>
<sequence length="94" mass="10804">MSAATLRVLNKNICLPPRHEDFRNKYQKSVNSGMCFKELRGVVPKWQPLPYWVVHLWKYPGDPCIGANIISYRTLGIAFTLHDILTYVEGKLGK</sequence>
<evidence type="ECO:0000313" key="1">
    <source>
        <dbReference type="EMBL" id="RPB24104.1"/>
    </source>
</evidence>
<name>A0A3N4LMM0_9PEZI</name>
<keyword evidence="2" id="KW-1185">Reference proteome</keyword>
<dbReference type="Proteomes" id="UP000267821">
    <property type="component" value="Unassembled WGS sequence"/>
</dbReference>
<evidence type="ECO:0000313" key="2">
    <source>
        <dbReference type="Proteomes" id="UP000267821"/>
    </source>
</evidence>
<organism evidence="1 2">
    <name type="scientific">Terfezia boudieri ATCC MYA-4762</name>
    <dbReference type="NCBI Taxonomy" id="1051890"/>
    <lineage>
        <taxon>Eukaryota</taxon>
        <taxon>Fungi</taxon>
        <taxon>Dikarya</taxon>
        <taxon>Ascomycota</taxon>
        <taxon>Pezizomycotina</taxon>
        <taxon>Pezizomycetes</taxon>
        <taxon>Pezizales</taxon>
        <taxon>Pezizaceae</taxon>
        <taxon>Terfezia</taxon>
    </lineage>
</organism>
<dbReference type="EMBL" id="ML121543">
    <property type="protein sequence ID" value="RPB24104.1"/>
    <property type="molecule type" value="Genomic_DNA"/>
</dbReference>
<dbReference type="InParanoid" id="A0A3N4LMM0"/>
<proteinExistence type="predicted"/>
<dbReference type="AlphaFoldDB" id="A0A3N4LMM0"/>
<gene>
    <name evidence="1" type="ORF">L211DRAFT_207006</name>
</gene>